<organism evidence="3 4">
    <name type="scientific">Qipengyuania vulgaris</name>
    <dbReference type="NCBI Taxonomy" id="291985"/>
    <lineage>
        <taxon>Bacteria</taxon>
        <taxon>Pseudomonadati</taxon>
        <taxon>Pseudomonadota</taxon>
        <taxon>Alphaproteobacteria</taxon>
        <taxon>Sphingomonadales</taxon>
        <taxon>Erythrobacteraceae</taxon>
        <taxon>Qipengyuania</taxon>
    </lineage>
</organism>
<sequence length="395" mass="43361">MQPDKIDIAIIGGGLAGGLIAFAIHRAAPQLSLGLFEAGESYGGNHRWSWFEQDLGPAGTAFLEPFEKKEWAGGNEVRFPAHSRRLSSNYRSLDSRDFDAGLRRQLPQSAILTGCRAQGIDAQGVTLSSGERIAARAIIDCRDACPSEHLVGGWQVFLGQHLRTAAPHGVDRPVIMDATVEQPGAYRFVYLLPLSATEIFVEDTYYADSPNLDAELLRSRIAAYAQARGWQSETLHEETGVLPVITGGDFDAYRFSLSRTGVTLAGAKGGFVHPLTSYTMPIAVENALAIAEAARGDLSNLPAFVEARAQEHWRRTAFYRLLGKMLFEAAEPAERYRVFQRFYRLPEPLIDRFYAVRSTTLDKIRILSGKPPVPLGRAIKVLLGKGSPLVQGPRP</sequence>
<gene>
    <name evidence="3" type="primary">crtY</name>
    <name evidence="3" type="ORF">GRI69_03975</name>
</gene>
<keyword evidence="4" id="KW-1185">Reference proteome</keyword>
<feature type="transmembrane region" description="Helical" evidence="2">
    <location>
        <begin position="6"/>
        <end position="24"/>
    </location>
</feature>
<evidence type="ECO:0000256" key="2">
    <source>
        <dbReference type="SAM" id="Phobius"/>
    </source>
</evidence>
<name>A0A844XML8_9SPHN</name>
<dbReference type="InterPro" id="IPR010108">
    <property type="entry name" value="Lycopene_cyclase_b/e"/>
</dbReference>
<keyword evidence="2" id="KW-0472">Membrane</keyword>
<keyword evidence="2" id="KW-1133">Transmembrane helix</keyword>
<comment type="similarity">
    <text evidence="1">Belongs to the lycopene cyclase family.</text>
</comment>
<dbReference type="GO" id="GO:0045436">
    <property type="term" value="F:lycopene beta cyclase activity"/>
    <property type="evidence" value="ECO:0007669"/>
    <property type="project" value="InterPro"/>
</dbReference>
<evidence type="ECO:0000313" key="3">
    <source>
        <dbReference type="EMBL" id="MXO47415.1"/>
    </source>
</evidence>
<protein>
    <submittedName>
        <fullName evidence="3">Lycopene beta-cyclase CrtY</fullName>
        <ecNumber evidence="3">5.5.1.19</ecNumber>
    </submittedName>
</protein>
<dbReference type="GO" id="GO:0016705">
    <property type="term" value="F:oxidoreductase activity, acting on paired donors, with incorporation or reduction of molecular oxygen"/>
    <property type="evidence" value="ECO:0007669"/>
    <property type="project" value="InterPro"/>
</dbReference>
<keyword evidence="3" id="KW-0413">Isomerase</keyword>
<evidence type="ECO:0000313" key="4">
    <source>
        <dbReference type="Proteomes" id="UP000448199"/>
    </source>
</evidence>
<dbReference type="Proteomes" id="UP000448199">
    <property type="component" value="Unassembled WGS sequence"/>
</dbReference>
<proteinExistence type="inferred from homology"/>
<dbReference type="EMBL" id="WTYC01000001">
    <property type="protein sequence ID" value="MXO47415.1"/>
    <property type="molecule type" value="Genomic_DNA"/>
</dbReference>
<reference evidence="3 4" key="1">
    <citation type="submission" date="2019-12" db="EMBL/GenBank/DDBJ databases">
        <title>Genomic-based taxomic classification of the family Erythrobacteraceae.</title>
        <authorList>
            <person name="Xu L."/>
        </authorList>
    </citation>
    <scope>NUCLEOTIDE SEQUENCE [LARGE SCALE GENOMIC DNA]</scope>
    <source>
        <strain evidence="3 4">DSM 17792</strain>
    </source>
</reference>
<dbReference type="NCBIfam" id="TIGR01790">
    <property type="entry name" value="carotene-cycl"/>
    <property type="match status" value="1"/>
</dbReference>
<evidence type="ECO:0000256" key="1">
    <source>
        <dbReference type="ARBA" id="ARBA00006599"/>
    </source>
</evidence>
<keyword evidence="2" id="KW-0812">Transmembrane</keyword>
<dbReference type="RefSeq" id="WP_160726912.1">
    <property type="nucleotide sequence ID" value="NZ_WTYC01000001.1"/>
</dbReference>
<dbReference type="EC" id="5.5.1.19" evidence="3"/>
<dbReference type="GO" id="GO:0016117">
    <property type="term" value="P:carotenoid biosynthetic process"/>
    <property type="evidence" value="ECO:0007669"/>
    <property type="project" value="InterPro"/>
</dbReference>
<dbReference type="Gene3D" id="3.50.50.60">
    <property type="entry name" value="FAD/NAD(P)-binding domain"/>
    <property type="match status" value="1"/>
</dbReference>
<dbReference type="AlphaFoldDB" id="A0A844XML8"/>
<accession>A0A844XML8</accession>
<dbReference type="InterPro" id="IPR008461">
    <property type="entry name" value="CrtY"/>
</dbReference>
<comment type="caution">
    <text evidence="3">The sequence shown here is derived from an EMBL/GenBank/DDBJ whole genome shotgun (WGS) entry which is preliminary data.</text>
</comment>
<dbReference type="InterPro" id="IPR036188">
    <property type="entry name" value="FAD/NAD-bd_sf"/>
</dbReference>
<dbReference type="NCBIfam" id="TIGR01789">
    <property type="entry name" value="lycopene_cycl"/>
    <property type="match status" value="1"/>
</dbReference>
<dbReference type="OrthoDB" id="5793379at2"/>
<dbReference type="Pfam" id="PF05834">
    <property type="entry name" value="Lycopene_cycl"/>
    <property type="match status" value="1"/>
</dbReference>
<dbReference type="SUPFAM" id="SSF51905">
    <property type="entry name" value="FAD/NAD(P)-binding domain"/>
    <property type="match status" value="1"/>
</dbReference>